<keyword evidence="2" id="KW-1185">Reference proteome</keyword>
<dbReference type="Proteomes" id="UP000242146">
    <property type="component" value="Unassembled WGS sequence"/>
</dbReference>
<dbReference type="AlphaFoldDB" id="A0A1X2G5D7"/>
<reference evidence="1 2" key="1">
    <citation type="submission" date="2016-07" db="EMBL/GenBank/DDBJ databases">
        <title>Pervasive Adenine N6-methylation of Active Genes in Fungi.</title>
        <authorList>
            <consortium name="DOE Joint Genome Institute"/>
            <person name="Mondo S.J."/>
            <person name="Dannebaum R.O."/>
            <person name="Kuo R.C."/>
            <person name="Labutti K."/>
            <person name="Haridas S."/>
            <person name="Kuo A."/>
            <person name="Salamov A."/>
            <person name="Ahrendt S.R."/>
            <person name="Lipzen A."/>
            <person name="Sullivan W."/>
            <person name="Andreopoulos W.B."/>
            <person name="Clum A."/>
            <person name="Lindquist E."/>
            <person name="Daum C."/>
            <person name="Ramamoorthy G.K."/>
            <person name="Gryganskyi A."/>
            <person name="Culley D."/>
            <person name="Magnuson J.K."/>
            <person name="James T.Y."/>
            <person name="O'Malley M.A."/>
            <person name="Stajich J.E."/>
            <person name="Spatafora J.W."/>
            <person name="Visel A."/>
            <person name="Grigoriev I.V."/>
        </authorList>
    </citation>
    <scope>NUCLEOTIDE SEQUENCE [LARGE SCALE GENOMIC DNA]</scope>
    <source>
        <strain evidence="1 2">NRRL 3301</strain>
    </source>
</reference>
<gene>
    <name evidence="1" type="ORF">DM01DRAFT_1349384</name>
</gene>
<sequence>MTSRNFGRLVNASIERFNRRQNVNGNNNFPLAEPHPQLIQSTTEATLLARSSDYKQSELQRLHDRIMTADCNGRLIGFVDEQQRWVHCTLHHDDNNQPLDTSLRGSIDGQVRRFVHDLAPHRSPIDVCKEVSSVFPAPAWKYAQTYY</sequence>
<evidence type="ECO:0000313" key="2">
    <source>
        <dbReference type="Proteomes" id="UP000242146"/>
    </source>
</evidence>
<proteinExistence type="predicted"/>
<organism evidence="1 2">
    <name type="scientific">Hesseltinella vesiculosa</name>
    <dbReference type="NCBI Taxonomy" id="101127"/>
    <lineage>
        <taxon>Eukaryota</taxon>
        <taxon>Fungi</taxon>
        <taxon>Fungi incertae sedis</taxon>
        <taxon>Mucoromycota</taxon>
        <taxon>Mucoromycotina</taxon>
        <taxon>Mucoromycetes</taxon>
        <taxon>Mucorales</taxon>
        <taxon>Cunninghamellaceae</taxon>
        <taxon>Hesseltinella</taxon>
    </lineage>
</organism>
<dbReference type="EMBL" id="MCGT01000042">
    <property type="protein sequence ID" value="ORX45503.1"/>
    <property type="molecule type" value="Genomic_DNA"/>
</dbReference>
<name>A0A1X2G5D7_9FUNG</name>
<comment type="caution">
    <text evidence="1">The sequence shown here is derived from an EMBL/GenBank/DDBJ whole genome shotgun (WGS) entry which is preliminary data.</text>
</comment>
<evidence type="ECO:0000313" key="1">
    <source>
        <dbReference type="EMBL" id="ORX45503.1"/>
    </source>
</evidence>
<protein>
    <submittedName>
        <fullName evidence="1">Uncharacterized protein</fullName>
    </submittedName>
</protein>
<accession>A0A1X2G5D7</accession>